<evidence type="ECO:0000313" key="1">
    <source>
        <dbReference type="EMBL" id="DAE18190.1"/>
    </source>
</evidence>
<sequence length="157" mass="18879">MCRWKSESTFQYILAKQLYLNNICIPNVTMYTPKKREYEADFLYFNLKSRRLTEVEIKINKIDFQNDFNKPRYHDSDDVSYLYYALPSDVYEKHKDFIDSKLGDAGLILIDRKEDEEGAYYVFGGFKKRAKKRKNALPLTDDKVLRYMRIGCMKWVY</sequence>
<reference evidence="1" key="1">
    <citation type="journal article" date="2021" name="Proc. Natl. Acad. Sci. U.S.A.">
        <title>A Catalog of Tens of Thousands of Viruses from Human Metagenomes Reveals Hidden Associations with Chronic Diseases.</title>
        <authorList>
            <person name="Tisza M.J."/>
            <person name="Buck C.B."/>
        </authorList>
    </citation>
    <scope>NUCLEOTIDE SEQUENCE</scope>
    <source>
        <strain evidence="1">CtdNl2</strain>
    </source>
</reference>
<accession>A0A8S5QFY5</accession>
<dbReference type="EMBL" id="BK015652">
    <property type="protein sequence ID" value="DAE18190.1"/>
    <property type="molecule type" value="Genomic_DNA"/>
</dbReference>
<protein>
    <submittedName>
        <fullName evidence="1">DNA repair protein</fullName>
    </submittedName>
</protein>
<proteinExistence type="predicted"/>
<name>A0A8S5QFY5_9CAUD</name>
<organism evidence="1">
    <name type="scientific">Myoviridae sp. ctdNl2</name>
    <dbReference type="NCBI Taxonomy" id="2825140"/>
    <lineage>
        <taxon>Viruses</taxon>
        <taxon>Duplodnaviria</taxon>
        <taxon>Heunggongvirae</taxon>
        <taxon>Uroviricota</taxon>
        <taxon>Caudoviricetes</taxon>
    </lineage>
</organism>